<comment type="similarity">
    <text evidence="1">Belongs to the AAA ATPase family.</text>
</comment>
<evidence type="ECO:0000256" key="3">
    <source>
        <dbReference type="ARBA" id="ARBA00022840"/>
    </source>
</evidence>
<dbReference type="InterPro" id="IPR050221">
    <property type="entry name" value="26S_Proteasome_ATPase"/>
</dbReference>
<feature type="domain" description="AAA+ ATPase" evidence="4">
    <location>
        <begin position="114"/>
        <end position="241"/>
    </location>
</feature>
<dbReference type="CDD" id="cd00009">
    <property type="entry name" value="AAA"/>
    <property type="match status" value="1"/>
</dbReference>
<keyword evidence="3" id="KW-0067">ATP-binding</keyword>
<dbReference type="PANTHER" id="PTHR23073">
    <property type="entry name" value="26S PROTEASOME REGULATORY SUBUNIT"/>
    <property type="match status" value="1"/>
</dbReference>
<dbReference type="GO" id="GO:0016887">
    <property type="term" value="F:ATP hydrolysis activity"/>
    <property type="evidence" value="ECO:0007669"/>
    <property type="project" value="InterPro"/>
</dbReference>
<evidence type="ECO:0000313" key="6">
    <source>
        <dbReference type="Proteomes" id="UP000002216"/>
    </source>
</evidence>
<keyword evidence="6" id="KW-1185">Reference proteome</keyword>
<evidence type="ECO:0000256" key="1">
    <source>
        <dbReference type="ARBA" id="ARBA00006914"/>
    </source>
</evidence>
<dbReference type="HOGENOM" id="CLU_047128_0_0_7"/>
<dbReference type="eggNOG" id="COG0464">
    <property type="taxonomic scope" value="Bacteria"/>
</dbReference>
<accession>C7LRX9</accession>
<evidence type="ECO:0000259" key="4">
    <source>
        <dbReference type="SMART" id="SM00382"/>
    </source>
</evidence>
<dbReference type="EMBL" id="CP001629">
    <property type="protein sequence ID" value="ACU89362.1"/>
    <property type="molecule type" value="Genomic_DNA"/>
</dbReference>
<dbReference type="Gene3D" id="3.40.50.300">
    <property type="entry name" value="P-loop containing nucleotide triphosphate hydrolases"/>
    <property type="match status" value="2"/>
</dbReference>
<dbReference type="AlphaFoldDB" id="C7LRX9"/>
<dbReference type="KEGG" id="dba:Dbac_1259"/>
<name>C7LRX9_DESBD</name>
<dbReference type="SMART" id="SM00382">
    <property type="entry name" value="AAA"/>
    <property type="match status" value="2"/>
</dbReference>
<dbReference type="InterPro" id="IPR003593">
    <property type="entry name" value="AAA+_ATPase"/>
</dbReference>
<organism evidence="5 6">
    <name type="scientific">Desulfomicrobium baculatum (strain DSM 4028 / VKM B-1378 / X)</name>
    <name type="common">Desulfovibrio baculatus</name>
    <dbReference type="NCBI Taxonomy" id="525897"/>
    <lineage>
        <taxon>Bacteria</taxon>
        <taxon>Pseudomonadati</taxon>
        <taxon>Thermodesulfobacteriota</taxon>
        <taxon>Desulfovibrionia</taxon>
        <taxon>Desulfovibrionales</taxon>
        <taxon>Desulfomicrobiaceae</taxon>
        <taxon>Desulfomicrobium</taxon>
    </lineage>
</organism>
<dbReference type="Pfam" id="PF00004">
    <property type="entry name" value="AAA"/>
    <property type="match status" value="2"/>
</dbReference>
<dbReference type="Proteomes" id="UP000002216">
    <property type="component" value="Chromosome"/>
</dbReference>
<dbReference type="InterPro" id="IPR003959">
    <property type="entry name" value="ATPase_AAA_core"/>
</dbReference>
<feature type="domain" description="AAA+ ATPase" evidence="4">
    <location>
        <begin position="364"/>
        <end position="493"/>
    </location>
</feature>
<gene>
    <name evidence="5" type="ordered locus">Dbac_1259</name>
</gene>
<reference evidence="5 6" key="1">
    <citation type="journal article" date="2009" name="Stand. Genomic Sci.">
        <title>Complete genome sequence of Desulfomicrobium baculatum type strain (X).</title>
        <authorList>
            <person name="Copeland A."/>
            <person name="Spring S."/>
            <person name="Goker M."/>
            <person name="Schneider S."/>
            <person name="Lapidus A."/>
            <person name="Del Rio T.G."/>
            <person name="Tice H."/>
            <person name="Cheng J.F."/>
            <person name="Chen F."/>
            <person name="Nolan M."/>
            <person name="Bruce D."/>
            <person name="Goodwin L."/>
            <person name="Pitluck S."/>
            <person name="Ivanova N."/>
            <person name="Mavrommatis K."/>
            <person name="Ovchinnikova G."/>
            <person name="Pati A."/>
            <person name="Chen A."/>
            <person name="Palaniappan K."/>
            <person name="Land M."/>
            <person name="Hauser L."/>
            <person name="Chang Y.J."/>
            <person name="Jeffries C.C."/>
            <person name="Meincke L."/>
            <person name="Sims D."/>
            <person name="Brettin T."/>
            <person name="Detter J.C."/>
            <person name="Han C."/>
            <person name="Chain P."/>
            <person name="Bristow J."/>
            <person name="Eisen J.A."/>
            <person name="Markowitz V."/>
            <person name="Hugenholtz P."/>
            <person name="Kyrpides N.C."/>
            <person name="Klenk H.P."/>
            <person name="Lucas S."/>
        </authorList>
    </citation>
    <scope>NUCLEOTIDE SEQUENCE [LARGE SCALE GENOMIC DNA]</scope>
    <source>
        <strain evidence="6">DSM 4028 / VKM B-1378 / X</strain>
    </source>
</reference>
<evidence type="ECO:0000256" key="2">
    <source>
        <dbReference type="ARBA" id="ARBA00022741"/>
    </source>
</evidence>
<evidence type="ECO:0000313" key="5">
    <source>
        <dbReference type="EMBL" id="ACU89362.1"/>
    </source>
</evidence>
<dbReference type="CDD" id="cd19481">
    <property type="entry name" value="RecA-like_protease"/>
    <property type="match status" value="1"/>
</dbReference>
<protein>
    <submittedName>
        <fullName evidence="5">AAA ATPase central domain protein</fullName>
    </submittedName>
</protein>
<dbReference type="InterPro" id="IPR027417">
    <property type="entry name" value="P-loop_NTPase"/>
</dbReference>
<dbReference type="GO" id="GO:0005524">
    <property type="term" value="F:ATP binding"/>
    <property type="evidence" value="ECO:0007669"/>
    <property type="project" value="UniProtKB-KW"/>
</dbReference>
<dbReference type="SUPFAM" id="SSF52540">
    <property type="entry name" value="P-loop containing nucleoside triphosphate hydrolases"/>
    <property type="match status" value="2"/>
</dbReference>
<dbReference type="STRING" id="525897.Dbac_1259"/>
<proteinExistence type="inferred from homology"/>
<keyword evidence="2" id="KW-0547">Nucleotide-binding</keyword>
<sequence length="573" mass="64225">MNRAFRSVERYFEDDLKVFGFGATDFMAHMLGMSTSKCRQIIQQLINLGVAENRNGCVVLTDSIKDFWDEADPRKISESFCAPLKGEVLPLECFNIPEEYIAHVQDLLQQPGDSPVHILLYGAPGTGKTTFARSLAAASGLSAWAVNAPQNADHDRRAQLMAGVGVVSRHEKAFLLVDEAERLLDCDMFAAFRQNTTDKAWLNSFMEKPGQRIIWITNHVHHLEEAVLRRFHFSIQFEPLGRKERIRMWRQILERYGVLNRVDESSLKELARTYDVPASVIEMAVDQAKSLCKRKQKGFVQALKRVVASYALLKAGGEKPRRKKTVASNYDPKGVTLEGSVQELEKKLVRGDSLLRRGEDIGAGAFTMLFYGPPGTGKTALARYLADKLDRECMVVRASDLLAPYVGMTERLIAKAFADAEREGAVLVIDEADSFLFSRDMATHSWETTQVNEFLTALEECRGICVCTTNRRDLMDPAVMRRFSHKVSFGYAKFEQAKALYSSMLAPMVGTTLPATLEASLALMKKLTPGDFHAVRAQMRHAEETVTHEDLIRALKREQELKLDSQGGGMGFI</sequence>